<protein>
    <recommendedName>
        <fullName evidence="3">Penicillin-binding protein activator LpoB</fullName>
    </recommendedName>
</protein>
<organism evidence="1 2">
    <name type="scientific">Salinivibrio costicola subsp. alcaliphilus</name>
    <dbReference type="NCBI Taxonomy" id="272773"/>
    <lineage>
        <taxon>Bacteria</taxon>
        <taxon>Pseudomonadati</taxon>
        <taxon>Pseudomonadota</taxon>
        <taxon>Gammaproteobacteria</taxon>
        <taxon>Vibrionales</taxon>
        <taxon>Vibrionaceae</taxon>
        <taxon>Salinivibrio</taxon>
    </lineage>
</organism>
<dbReference type="Gene3D" id="3.40.50.10610">
    <property type="entry name" value="ABC-type transport auxiliary lipoprotein component"/>
    <property type="match status" value="1"/>
</dbReference>
<dbReference type="EMBL" id="MUFR01000023">
    <property type="protein sequence ID" value="OOF33735.1"/>
    <property type="molecule type" value="Genomic_DNA"/>
</dbReference>
<dbReference type="PANTHER" id="PTHR40593">
    <property type="entry name" value="PENICILLIN-BINDING PROTEIN ACTIVATOR LPOB"/>
    <property type="match status" value="1"/>
</dbReference>
<keyword evidence="2" id="KW-1185">Reference proteome</keyword>
<evidence type="ECO:0008006" key="3">
    <source>
        <dbReference type="Google" id="ProtNLM"/>
    </source>
</evidence>
<dbReference type="InterPro" id="IPR014094">
    <property type="entry name" value="LpoB"/>
</dbReference>
<comment type="caution">
    <text evidence="1">The sequence shown here is derived from an EMBL/GenBank/DDBJ whole genome shotgun (WGS) entry which is preliminary data.</text>
</comment>
<dbReference type="Pfam" id="PF13036">
    <property type="entry name" value="LpoB"/>
    <property type="match status" value="1"/>
</dbReference>
<evidence type="ECO:0000313" key="1">
    <source>
        <dbReference type="EMBL" id="OOF33735.1"/>
    </source>
</evidence>
<sequence length="200" mass="21998">MNETMKTANLEWSRRWTKKWGKLRLPQLMVGALVLLLAGCAPRYQPVNPSPDTNRAARLSDSQVHNGIDRAMRAAVEALLASEPLKVSPVTLVQPIQNSSGDYFPTPRYSTQLQAGLIESGRITPVPEARVQAVRASLGLAANQVLVDPATIMQYGRMLGAQYQLSGKITGQAPYQLSLQLMDLQSGVIAWQDVERFVSR</sequence>
<reference evidence="2" key="1">
    <citation type="submission" date="2017-01" db="EMBL/GenBank/DDBJ databases">
        <title>Draft genome of the species Salinivibrio costicola subsp. alcaliphilus.</title>
        <authorList>
            <person name="Lopez-Hermoso C."/>
            <person name="De La Haba R."/>
            <person name="Sanchez-Porro C."/>
            <person name="Ventosa A."/>
        </authorList>
    </citation>
    <scope>NUCLEOTIDE SEQUENCE [LARGE SCALE GENOMIC DNA]</scope>
    <source>
        <strain evidence="2">CBH448</strain>
    </source>
</reference>
<dbReference type="Proteomes" id="UP000189431">
    <property type="component" value="Unassembled WGS sequence"/>
</dbReference>
<gene>
    <name evidence="1" type="ORF">BZJ21_09350</name>
</gene>
<name>A0ABX3KPV4_SALCS</name>
<evidence type="ECO:0000313" key="2">
    <source>
        <dbReference type="Proteomes" id="UP000189431"/>
    </source>
</evidence>
<accession>A0ABX3KPV4</accession>
<proteinExistence type="predicted"/>
<dbReference type="PANTHER" id="PTHR40593:SF1">
    <property type="entry name" value="PENICILLIN-BINDING PROTEIN ACTIVATOR LPOB"/>
    <property type="match status" value="1"/>
</dbReference>